<keyword evidence="5" id="KW-0653">Protein transport</keyword>
<keyword evidence="11" id="KW-1185">Reference proteome</keyword>
<sequence>MDRSFQSPTFPLTQNPSFLTQSPFGRTAKRAVAPSPFRKSSRWSVSAKSNQSVQVIFKTQHNFVERFGQSLPVLITEALTFADRNTLVSAGISEYGYAWVVCGRRLLIWQYKQSVQANSGTPQRKHAASNLCFELQLPQSDLSHRAELVTVFLSSGSHSPSCIAVSPEGLIRYWPAVSHEDVSIEQTIDLQGQECDSLTDVEGLGCILATTTCSIVLVQPHFGGGRHILNYHSLKAPSGWFGGISKRMSSLIFGPISSEQSAETRLVRVHSISNSDGNWTIFVLAGHSLQKWKLSVEEPEQLIYVAELNRLVRDNFHAAFWENCVGETEIDTWVLDLQHDKDNLIMLAAAVNIQVSPQIHYALISVQINSSQPPIAAREFRILKMAALYREENPGDTLSYRFLWCNNCAYLFNQKTIAVIKAQDEPDILEFNTPQDLILGGSICVNTPIFFSKNNGLVSVTGNDLGGDLNLSTTGPSTPLDQSFGDTTAAQNLSVYHLDPMEIYNAYTDTLGQIKAAFTFHVKNQISACQDILNELFPPEAEGNPTVDSVLDKAIVATCIDLINDIPACDPRWSSKVNLSIGSSYSMQISNQLEDKLKALNLFFRFLRETNLWTRLAAFTIRDSVIATVYLLAELSEKVVAAIQLKTIPTDQLLEKAIEKAVEGIEIDTEFGLTNQDVFYCRVSNIHKGLQELVKGCSEIVNSDMNPTEISSNISKSNDILLSVLNEVLQYRKINTEVFNPSEAAISLAPDYLPWTSAQGSDGLMDSLWEQHHFTSNYGMKYTSNKHLKLTLTKQLISLTDIILDGRKCHVQSLKGTHRGNLHYKQFCTDRHKLIEPLIKEKAWEGATQLAEKFLDFDSLILICEATDNQHRLEEYMSRFHNEGFSEHVYNWYLKENKQAKLLDRCRKLSNKNSQKLTGFLGQHPSLLWMQQIFDNNFAQAALTLTSLSENERDSITKQKTMFSFAKLAKLAAPNARDTEPFIEKINSRLDLITYQEEIPDYVLEQFGYNTVNPSVLSPKEMINLYICEEYNDSSEFEFKKAFDLLNYIDDEEMKEELFLKIWRQALLKDTWHFGNLDAPLEILQNTLFFRVADIVISMGADVNGQLPPIDILLEDSSVEDLRNNKAFVYLLKTGYEHIQRTMLND</sequence>
<dbReference type="InterPro" id="IPR015943">
    <property type="entry name" value="WD40/YVTN_repeat-like_dom_sf"/>
</dbReference>
<accession>A0ABD2P3V7</accession>
<name>A0ABD2P3V7_9CUCU</name>
<gene>
    <name evidence="10" type="ORF">HHI36_000178</name>
</gene>
<comment type="subcellular location">
    <subcellularLocation>
        <location evidence="1">Nucleus envelope</location>
    </subcellularLocation>
</comment>
<evidence type="ECO:0000259" key="8">
    <source>
        <dbReference type="Pfam" id="PF03177"/>
    </source>
</evidence>
<keyword evidence="7" id="KW-0539">Nucleus</keyword>
<dbReference type="InterPro" id="IPR007187">
    <property type="entry name" value="Nucleoporin_Nup133/Nup155_C"/>
</dbReference>
<evidence type="ECO:0008006" key="12">
    <source>
        <dbReference type="Google" id="ProtNLM"/>
    </source>
</evidence>
<reference evidence="10 11" key="1">
    <citation type="journal article" date="2021" name="BMC Biol.">
        <title>Horizontally acquired antibacterial genes associated with adaptive radiation of ladybird beetles.</title>
        <authorList>
            <person name="Li H.S."/>
            <person name="Tang X.F."/>
            <person name="Huang Y.H."/>
            <person name="Xu Z.Y."/>
            <person name="Chen M.L."/>
            <person name="Du X.Y."/>
            <person name="Qiu B.Y."/>
            <person name="Chen P.T."/>
            <person name="Zhang W."/>
            <person name="Slipinski A."/>
            <person name="Escalona H.E."/>
            <person name="Waterhouse R.M."/>
            <person name="Zwick A."/>
            <person name="Pang H."/>
        </authorList>
    </citation>
    <scope>NUCLEOTIDE SEQUENCE [LARGE SCALE GENOMIC DNA]</scope>
    <source>
        <strain evidence="10">SYSU2018</strain>
    </source>
</reference>
<dbReference type="Gene3D" id="2.130.10.10">
    <property type="entry name" value="YVTN repeat-like/Quinoprotein amine dehydrogenase"/>
    <property type="match status" value="1"/>
</dbReference>
<evidence type="ECO:0000256" key="1">
    <source>
        <dbReference type="ARBA" id="ARBA00004259"/>
    </source>
</evidence>
<dbReference type="AlphaFoldDB" id="A0ABD2P3V7"/>
<dbReference type="Gene3D" id="1.25.40.700">
    <property type="match status" value="1"/>
</dbReference>
<evidence type="ECO:0000256" key="6">
    <source>
        <dbReference type="ARBA" id="ARBA00023010"/>
    </source>
</evidence>
<evidence type="ECO:0000256" key="3">
    <source>
        <dbReference type="ARBA" id="ARBA00022448"/>
    </source>
</evidence>
<dbReference type="Pfam" id="PF08801">
    <property type="entry name" value="Nucleoporin_N"/>
    <property type="match status" value="1"/>
</dbReference>
<dbReference type="Proteomes" id="UP001516400">
    <property type="component" value="Unassembled WGS sequence"/>
</dbReference>
<dbReference type="SUPFAM" id="SSF117289">
    <property type="entry name" value="Nucleoporin domain"/>
    <property type="match status" value="1"/>
</dbReference>
<evidence type="ECO:0000313" key="10">
    <source>
        <dbReference type="EMBL" id="KAL3285646.1"/>
    </source>
</evidence>
<protein>
    <recommendedName>
        <fullName evidence="12">Nuclear pore complex protein Nup133</fullName>
    </recommendedName>
</protein>
<dbReference type="GO" id="GO:0051028">
    <property type="term" value="P:mRNA transport"/>
    <property type="evidence" value="ECO:0007669"/>
    <property type="project" value="UniProtKB-KW"/>
</dbReference>
<feature type="domain" description="Nucleoporin Nup133/Nup155-like N-terminal" evidence="9">
    <location>
        <begin position="70"/>
        <end position="372"/>
    </location>
</feature>
<comment type="similarity">
    <text evidence="2">Belongs to the nucleoporin Nup133 family.</text>
</comment>
<organism evidence="10 11">
    <name type="scientific">Cryptolaemus montrouzieri</name>
    <dbReference type="NCBI Taxonomy" id="559131"/>
    <lineage>
        <taxon>Eukaryota</taxon>
        <taxon>Metazoa</taxon>
        <taxon>Ecdysozoa</taxon>
        <taxon>Arthropoda</taxon>
        <taxon>Hexapoda</taxon>
        <taxon>Insecta</taxon>
        <taxon>Pterygota</taxon>
        <taxon>Neoptera</taxon>
        <taxon>Endopterygota</taxon>
        <taxon>Coleoptera</taxon>
        <taxon>Polyphaga</taxon>
        <taxon>Cucujiformia</taxon>
        <taxon>Coccinelloidea</taxon>
        <taxon>Coccinellidae</taxon>
        <taxon>Scymninae</taxon>
        <taxon>Scymnini</taxon>
        <taxon>Cryptolaemus</taxon>
    </lineage>
</organism>
<evidence type="ECO:0000259" key="9">
    <source>
        <dbReference type="Pfam" id="PF08801"/>
    </source>
</evidence>
<dbReference type="EMBL" id="JABFTP020000185">
    <property type="protein sequence ID" value="KAL3285646.1"/>
    <property type="molecule type" value="Genomic_DNA"/>
</dbReference>
<keyword evidence="4" id="KW-0509">mRNA transport</keyword>
<dbReference type="InterPro" id="IPR037624">
    <property type="entry name" value="Nup133-like"/>
</dbReference>
<evidence type="ECO:0000256" key="4">
    <source>
        <dbReference type="ARBA" id="ARBA00022816"/>
    </source>
</evidence>
<dbReference type="InterPro" id="IPR014908">
    <property type="entry name" value="Nucleoporin_Nup133/Nup155_N"/>
</dbReference>
<dbReference type="Gene3D" id="1.20.58.1380">
    <property type="match status" value="1"/>
</dbReference>
<dbReference type="PANTHER" id="PTHR13405:SF11">
    <property type="entry name" value="NUCLEAR PORE COMPLEX PROTEIN NUP133"/>
    <property type="match status" value="1"/>
</dbReference>
<evidence type="ECO:0000256" key="7">
    <source>
        <dbReference type="ARBA" id="ARBA00023242"/>
    </source>
</evidence>
<dbReference type="GO" id="GO:0005643">
    <property type="term" value="C:nuclear pore"/>
    <property type="evidence" value="ECO:0007669"/>
    <property type="project" value="UniProtKB-ARBA"/>
</dbReference>
<dbReference type="Pfam" id="PF03177">
    <property type="entry name" value="Nucleoporin_C"/>
    <property type="match status" value="1"/>
</dbReference>
<evidence type="ECO:0000313" key="11">
    <source>
        <dbReference type="Proteomes" id="UP001516400"/>
    </source>
</evidence>
<dbReference type="GO" id="GO:0015031">
    <property type="term" value="P:protein transport"/>
    <property type="evidence" value="ECO:0007669"/>
    <property type="project" value="UniProtKB-KW"/>
</dbReference>
<comment type="caution">
    <text evidence="10">The sequence shown here is derived from an EMBL/GenBank/DDBJ whole genome shotgun (WGS) entry which is preliminary data.</text>
</comment>
<feature type="domain" description="Nucleoporin Nup133/Nup155-like C-terminal" evidence="8">
    <location>
        <begin position="823"/>
        <end position="1010"/>
    </location>
</feature>
<proteinExistence type="inferred from homology"/>
<evidence type="ECO:0000256" key="2">
    <source>
        <dbReference type="ARBA" id="ARBA00005569"/>
    </source>
</evidence>
<keyword evidence="3" id="KW-0813">Transport</keyword>
<keyword evidence="6" id="KW-0811">Translocation</keyword>
<evidence type="ECO:0000256" key="5">
    <source>
        <dbReference type="ARBA" id="ARBA00022927"/>
    </source>
</evidence>
<dbReference type="PANTHER" id="PTHR13405">
    <property type="entry name" value="NUCLEAR PORE COMPLEX PROTEIN NUP133"/>
    <property type="match status" value="1"/>
</dbReference>